<dbReference type="GO" id="GO:0009253">
    <property type="term" value="P:peptidoglycan catabolic process"/>
    <property type="evidence" value="ECO:0007669"/>
    <property type="project" value="InterPro"/>
</dbReference>
<dbReference type="PANTHER" id="PTHR30404">
    <property type="entry name" value="N-ACETYLMURAMOYL-L-ALANINE AMIDASE"/>
    <property type="match status" value="1"/>
</dbReference>
<dbReference type="EC" id="3.5.1.28" evidence="2"/>
<sequence length="253" mass="27303">MKNAMPCVGLVVLAGCLTFIVAPDEGPSTEAKIESALNSFPTVVIDPGHGGKDEGASGNGLVEKTLSLDVALRVEKILKPFNFPVVLTRRDDTFIPLEERAAIANRLDNAVFVSIHFNHAKDRVSTGVETFYAPAKVPPDGSWTWVGFFNKPDAPPLDNGETLAGFIQAALVLRTDAVNRGIKSRELYVVRHTRCPAVLVEGGFINNPLEAALISNGEYRQRLASAIAEGIMSYQKTRPQPIQTPSKLARAGL</sequence>
<dbReference type="STRING" id="497964.CfE428DRAFT_3465"/>
<dbReference type="Pfam" id="PF01520">
    <property type="entry name" value="Amidase_3"/>
    <property type="match status" value="1"/>
</dbReference>
<protein>
    <recommendedName>
        <fullName evidence="2">N-acetylmuramoyl-L-alanine amidase</fullName>
        <ecNumber evidence="2">3.5.1.28</ecNumber>
    </recommendedName>
</protein>
<dbReference type="AlphaFoldDB" id="B4D3H7"/>
<dbReference type="InterPro" id="IPR002508">
    <property type="entry name" value="MurNAc-LAA_cat"/>
</dbReference>
<comment type="caution">
    <text evidence="5">The sequence shown here is derived from an EMBL/GenBank/DDBJ whole genome shotgun (WGS) entry which is preliminary data.</text>
</comment>
<name>B4D3H7_9BACT</name>
<dbReference type="eggNOG" id="COG0860">
    <property type="taxonomic scope" value="Bacteria"/>
</dbReference>
<organism evidence="5 6">
    <name type="scientific">Chthoniobacter flavus Ellin428</name>
    <dbReference type="NCBI Taxonomy" id="497964"/>
    <lineage>
        <taxon>Bacteria</taxon>
        <taxon>Pseudomonadati</taxon>
        <taxon>Verrucomicrobiota</taxon>
        <taxon>Spartobacteria</taxon>
        <taxon>Chthoniobacterales</taxon>
        <taxon>Chthoniobacteraceae</taxon>
        <taxon>Chthoniobacter</taxon>
    </lineage>
</organism>
<dbReference type="PROSITE" id="PS51257">
    <property type="entry name" value="PROKAR_LIPOPROTEIN"/>
    <property type="match status" value="1"/>
</dbReference>
<dbReference type="PANTHER" id="PTHR30404:SF0">
    <property type="entry name" value="N-ACETYLMURAMOYL-L-ALANINE AMIDASE AMIC"/>
    <property type="match status" value="1"/>
</dbReference>
<keyword evidence="3 5" id="KW-0378">Hydrolase</keyword>
<dbReference type="GO" id="GO:0030288">
    <property type="term" value="C:outer membrane-bounded periplasmic space"/>
    <property type="evidence" value="ECO:0007669"/>
    <property type="project" value="TreeGrafter"/>
</dbReference>
<dbReference type="InParanoid" id="B4D3H7"/>
<accession>B4D3H7</accession>
<dbReference type="EMBL" id="ABVL01000010">
    <property type="protein sequence ID" value="EDY18807.1"/>
    <property type="molecule type" value="Genomic_DNA"/>
</dbReference>
<evidence type="ECO:0000313" key="6">
    <source>
        <dbReference type="Proteomes" id="UP000005824"/>
    </source>
</evidence>
<proteinExistence type="predicted"/>
<evidence type="ECO:0000256" key="1">
    <source>
        <dbReference type="ARBA" id="ARBA00001561"/>
    </source>
</evidence>
<evidence type="ECO:0000313" key="5">
    <source>
        <dbReference type="EMBL" id="EDY18807.1"/>
    </source>
</evidence>
<evidence type="ECO:0000259" key="4">
    <source>
        <dbReference type="SMART" id="SM00646"/>
    </source>
</evidence>
<evidence type="ECO:0000256" key="3">
    <source>
        <dbReference type="ARBA" id="ARBA00022801"/>
    </source>
</evidence>
<dbReference type="GO" id="GO:0008745">
    <property type="term" value="F:N-acetylmuramoyl-L-alanine amidase activity"/>
    <property type="evidence" value="ECO:0007669"/>
    <property type="project" value="UniProtKB-EC"/>
</dbReference>
<dbReference type="Proteomes" id="UP000005824">
    <property type="component" value="Unassembled WGS sequence"/>
</dbReference>
<dbReference type="RefSeq" id="WP_006980790.1">
    <property type="nucleotide sequence ID" value="NZ_ABVL01000010.1"/>
</dbReference>
<gene>
    <name evidence="5" type="ORF">CfE428DRAFT_3465</name>
</gene>
<comment type="catalytic activity">
    <reaction evidence="1">
        <text>Hydrolyzes the link between N-acetylmuramoyl residues and L-amino acid residues in certain cell-wall glycopeptides.</text>
        <dbReference type="EC" id="3.5.1.28"/>
    </reaction>
</comment>
<dbReference type="InterPro" id="IPR050695">
    <property type="entry name" value="N-acetylmuramoyl_amidase_3"/>
</dbReference>
<dbReference type="Gene3D" id="3.40.630.40">
    <property type="entry name" value="Zn-dependent exopeptidases"/>
    <property type="match status" value="1"/>
</dbReference>
<keyword evidence="6" id="KW-1185">Reference proteome</keyword>
<dbReference type="SMART" id="SM00646">
    <property type="entry name" value="Ami_3"/>
    <property type="match status" value="1"/>
</dbReference>
<feature type="domain" description="MurNAc-LAA" evidence="4">
    <location>
        <begin position="101"/>
        <end position="232"/>
    </location>
</feature>
<reference evidence="5 6" key="1">
    <citation type="journal article" date="2011" name="J. Bacteriol.">
        <title>Genome sequence of Chthoniobacter flavus Ellin428, an aerobic heterotrophic soil bacterium.</title>
        <authorList>
            <person name="Kant R."/>
            <person name="van Passel M.W."/>
            <person name="Palva A."/>
            <person name="Lucas S."/>
            <person name="Lapidus A."/>
            <person name="Glavina Del Rio T."/>
            <person name="Dalin E."/>
            <person name="Tice H."/>
            <person name="Bruce D."/>
            <person name="Goodwin L."/>
            <person name="Pitluck S."/>
            <person name="Larimer F.W."/>
            <person name="Land M.L."/>
            <person name="Hauser L."/>
            <person name="Sangwan P."/>
            <person name="de Vos W.M."/>
            <person name="Janssen P.H."/>
            <person name="Smidt H."/>
        </authorList>
    </citation>
    <scope>NUCLEOTIDE SEQUENCE [LARGE SCALE GENOMIC DNA]</scope>
    <source>
        <strain evidence="5 6">Ellin428</strain>
    </source>
</reference>
<dbReference type="SUPFAM" id="SSF53187">
    <property type="entry name" value="Zn-dependent exopeptidases"/>
    <property type="match status" value="1"/>
</dbReference>
<evidence type="ECO:0000256" key="2">
    <source>
        <dbReference type="ARBA" id="ARBA00011901"/>
    </source>
</evidence>
<dbReference type="CDD" id="cd02696">
    <property type="entry name" value="MurNAc-LAA"/>
    <property type="match status" value="1"/>
</dbReference>